<accession>A0A106BNF4</accession>
<keyword evidence="1" id="KW-1133">Transmembrane helix</keyword>
<keyword evidence="1" id="KW-0812">Transmembrane</keyword>
<evidence type="ECO:0000313" key="3">
    <source>
        <dbReference type="Proteomes" id="UP000064243"/>
    </source>
</evidence>
<evidence type="ECO:0000256" key="1">
    <source>
        <dbReference type="SAM" id="Phobius"/>
    </source>
</evidence>
<dbReference type="EMBL" id="LDUG01000024">
    <property type="protein sequence ID" value="KVW95682.1"/>
    <property type="molecule type" value="Genomic_DNA"/>
</dbReference>
<name>A0A106BNF4_THIDE</name>
<keyword evidence="3" id="KW-1185">Reference proteome</keyword>
<dbReference type="PATRIC" id="fig|36861.3.peg.1588"/>
<keyword evidence="1" id="KW-0472">Membrane</keyword>
<protein>
    <recommendedName>
        <fullName evidence="4">Signal peptide prediction</fullName>
    </recommendedName>
</protein>
<evidence type="ECO:0000313" key="2">
    <source>
        <dbReference type="EMBL" id="KVW95682.1"/>
    </source>
</evidence>
<sequence length="149" mass="15908">MLRALLYLWALPVTLLGMLVAAIARSSGGTLLRVDGVLEAAGGWPAWVLRRGFPFSGAVAAITLGHVVVGESLDALTATRAHERAHVRQFERWGVLLLVLYPLAGLIAWARGGHPYRDNVFECEARATESAARVKSARPGSAGTHSTGR</sequence>
<feature type="transmembrane region" description="Helical" evidence="1">
    <location>
        <begin position="52"/>
        <end position="69"/>
    </location>
</feature>
<evidence type="ECO:0008006" key="4">
    <source>
        <dbReference type="Google" id="ProtNLM"/>
    </source>
</evidence>
<proteinExistence type="predicted"/>
<organism evidence="2 3">
    <name type="scientific">Thiobacillus denitrificans</name>
    <dbReference type="NCBI Taxonomy" id="36861"/>
    <lineage>
        <taxon>Bacteria</taxon>
        <taxon>Pseudomonadati</taxon>
        <taxon>Pseudomonadota</taxon>
        <taxon>Betaproteobacteria</taxon>
        <taxon>Nitrosomonadales</taxon>
        <taxon>Thiobacillaceae</taxon>
        <taxon>Thiobacillus</taxon>
    </lineage>
</organism>
<gene>
    <name evidence="2" type="ORF">ABW22_09635</name>
</gene>
<dbReference type="AlphaFoldDB" id="A0A106BNF4"/>
<feature type="transmembrane region" description="Helical" evidence="1">
    <location>
        <begin position="90"/>
        <end position="110"/>
    </location>
</feature>
<dbReference type="Proteomes" id="UP000064243">
    <property type="component" value="Unassembled WGS sequence"/>
</dbReference>
<reference evidence="2 3" key="1">
    <citation type="journal article" date="2015" name="Appl. Environ. Microbiol.">
        <title>Aerobic and Anaerobic Thiosulfate Oxidation by a Cold-Adapted, Subglacial Chemoautotroph.</title>
        <authorList>
            <person name="Harrold Z.R."/>
            <person name="Skidmore M.L."/>
            <person name="Hamilton T.L."/>
            <person name="Desch L."/>
            <person name="Amada K."/>
            <person name="van Gelder W."/>
            <person name="Glover K."/>
            <person name="Roden E.E."/>
            <person name="Boyd E.S."/>
        </authorList>
    </citation>
    <scope>NUCLEOTIDE SEQUENCE [LARGE SCALE GENOMIC DNA]</scope>
    <source>
        <strain evidence="2 3">RG</strain>
    </source>
</reference>
<dbReference type="RefSeq" id="WP_059755526.1">
    <property type="nucleotide sequence ID" value="NZ_LDUG01000024.1"/>
</dbReference>
<dbReference type="STRING" id="1123392.GCA_000376425_02703"/>
<comment type="caution">
    <text evidence="2">The sequence shown here is derived from an EMBL/GenBank/DDBJ whole genome shotgun (WGS) entry which is preliminary data.</text>
</comment>
<dbReference type="OrthoDB" id="274512at2"/>